<reference evidence="1 2" key="1">
    <citation type="submission" date="2014-07" db="EMBL/GenBank/DDBJ databases">
        <title>Draft genome of Clostridium celerecrescens 152B isolated from sediments associated with methane hydrate from Krishna Godavari basin.</title>
        <authorList>
            <person name="Honkalas V.S."/>
            <person name="Dabir A.P."/>
            <person name="Arora P."/>
            <person name="Dhakephalkar P.K."/>
        </authorList>
    </citation>
    <scope>NUCLEOTIDE SEQUENCE [LARGE SCALE GENOMIC DNA]</scope>
    <source>
        <strain evidence="1 2">152B</strain>
    </source>
</reference>
<proteinExistence type="predicted"/>
<protein>
    <submittedName>
        <fullName evidence="1">Uncharacterized protein</fullName>
    </submittedName>
</protein>
<dbReference type="STRING" id="29354.IO98_21165"/>
<dbReference type="RefSeq" id="WP_038284258.1">
    <property type="nucleotide sequence ID" value="NZ_JPME01000034.1"/>
</dbReference>
<sequence>MECRSERMKPYQLTGAIQMYEATGEEVYKDFVMTYLSSMEVPEGMAVSLPVQDSLACFFALDQTGNETYRQVIESLIGQNDWTLDFMPFVTEYETRYKRKEHYNEIAAFFRGEEKLTGNDLIALIETIGQMSEEIYEYYRELRDLFKTAVKEKIKELPDSSESLEIGYSILRACNMGVLPREKYGDFGELIWKTIEGNDKDTCAGLQEMMKAQYTILKKQEE</sequence>
<dbReference type="OrthoDB" id="1896360at2"/>
<comment type="caution">
    <text evidence="1">The sequence shown here is derived from an EMBL/GenBank/DDBJ whole genome shotgun (WGS) entry which is preliminary data.</text>
</comment>
<name>A0A084JER2_9FIRM</name>
<evidence type="ECO:0000313" key="1">
    <source>
        <dbReference type="EMBL" id="KEZ87446.1"/>
    </source>
</evidence>
<dbReference type="Proteomes" id="UP000028525">
    <property type="component" value="Unassembled WGS sequence"/>
</dbReference>
<accession>A0A084JER2</accession>
<keyword evidence="2" id="KW-1185">Reference proteome</keyword>
<dbReference type="EMBL" id="JPME01000034">
    <property type="protein sequence ID" value="KEZ87446.1"/>
    <property type="molecule type" value="Genomic_DNA"/>
</dbReference>
<organism evidence="1 2">
    <name type="scientific">Lacrimispora celerecrescens</name>
    <dbReference type="NCBI Taxonomy" id="29354"/>
    <lineage>
        <taxon>Bacteria</taxon>
        <taxon>Bacillati</taxon>
        <taxon>Bacillota</taxon>
        <taxon>Clostridia</taxon>
        <taxon>Lachnospirales</taxon>
        <taxon>Lachnospiraceae</taxon>
        <taxon>Lacrimispora</taxon>
    </lineage>
</organism>
<evidence type="ECO:0000313" key="2">
    <source>
        <dbReference type="Proteomes" id="UP000028525"/>
    </source>
</evidence>
<dbReference type="AlphaFoldDB" id="A0A084JER2"/>
<gene>
    <name evidence="1" type="ORF">IO98_21165</name>
</gene>